<dbReference type="EMBL" id="PEZI01000038">
    <property type="protein sequence ID" value="PIS14611.1"/>
    <property type="molecule type" value="Genomic_DNA"/>
</dbReference>
<dbReference type="PANTHER" id="PTHR43346">
    <property type="entry name" value="LIGAND BINDING DOMAIN PROTEIN, PUTATIVE (AFU_ORTHOLOGUE AFUA_6G14370)-RELATED"/>
    <property type="match status" value="1"/>
</dbReference>
<comment type="caution">
    <text evidence="2">The sequence shown here is derived from an EMBL/GenBank/DDBJ whole genome shotgun (WGS) entry which is preliminary data.</text>
</comment>
<evidence type="ECO:0000259" key="1">
    <source>
        <dbReference type="Pfam" id="PF07883"/>
    </source>
</evidence>
<proteinExistence type="predicted"/>
<dbReference type="InterPro" id="IPR011051">
    <property type="entry name" value="RmlC_Cupin_sf"/>
</dbReference>
<reference evidence="3" key="1">
    <citation type="submission" date="2017-09" db="EMBL/GenBank/DDBJ databases">
        <title>Depth-based differentiation of microbial function through sediment-hosted aquifers and enrichment of novel symbionts in the deep terrestrial subsurface.</title>
        <authorList>
            <person name="Probst A.J."/>
            <person name="Ladd B."/>
            <person name="Jarett J.K."/>
            <person name="Geller-Mcgrath D.E."/>
            <person name="Sieber C.M.K."/>
            <person name="Emerson J.B."/>
            <person name="Anantharaman K."/>
            <person name="Thomas B.C."/>
            <person name="Malmstrom R."/>
            <person name="Stieglmeier M."/>
            <person name="Klingl A."/>
            <person name="Woyke T."/>
            <person name="Ryan C.M."/>
            <person name="Banfield J.F."/>
        </authorList>
    </citation>
    <scope>NUCLEOTIDE SEQUENCE [LARGE SCALE GENOMIC DNA]</scope>
</reference>
<dbReference type="PANTHER" id="PTHR43346:SF1">
    <property type="entry name" value="QUERCETIN 2,3-DIOXYGENASE-RELATED"/>
    <property type="match status" value="1"/>
</dbReference>
<gene>
    <name evidence="2" type="ORF">COT64_01825</name>
</gene>
<dbReference type="InterPro" id="IPR014710">
    <property type="entry name" value="RmlC-like_jellyroll"/>
</dbReference>
<evidence type="ECO:0000313" key="3">
    <source>
        <dbReference type="Proteomes" id="UP000230775"/>
    </source>
</evidence>
<dbReference type="Proteomes" id="UP000230775">
    <property type="component" value="Unassembled WGS sequence"/>
</dbReference>
<dbReference type="Pfam" id="PF07883">
    <property type="entry name" value="Cupin_2"/>
    <property type="match status" value="1"/>
</dbReference>
<name>A0A2H0WPQ8_9BACT</name>
<evidence type="ECO:0000313" key="2">
    <source>
        <dbReference type="EMBL" id="PIS14611.1"/>
    </source>
</evidence>
<dbReference type="InterPro" id="IPR052538">
    <property type="entry name" value="Flavonoid_dioxygenase-like"/>
</dbReference>
<dbReference type="CDD" id="cd02223">
    <property type="entry name" value="cupin_Bh2720-like"/>
    <property type="match status" value="1"/>
</dbReference>
<protein>
    <submittedName>
        <fullName evidence="2">Cupin domain-containing protein</fullName>
    </submittedName>
</protein>
<feature type="domain" description="Cupin type-2" evidence="1">
    <location>
        <begin position="32"/>
        <end position="96"/>
    </location>
</feature>
<dbReference type="AlphaFoldDB" id="A0A2H0WPQ8"/>
<dbReference type="SUPFAM" id="SSF51182">
    <property type="entry name" value="RmlC-like cupins"/>
    <property type="match status" value="1"/>
</dbReference>
<accession>A0A2H0WPQ8</accession>
<dbReference type="Gene3D" id="2.60.120.10">
    <property type="entry name" value="Jelly Rolls"/>
    <property type="match status" value="1"/>
</dbReference>
<organism evidence="2 3">
    <name type="scientific">Candidatus Shapirobacteria bacterium CG09_land_8_20_14_0_10_39_12</name>
    <dbReference type="NCBI Taxonomy" id="1974885"/>
    <lineage>
        <taxon>Bacteria</taxon>
        <taxon>Candidatus Shapironibacteriota</taxon>
    </lineage>
</organism>
<dbReference type="InterPro" id="IPR013096">
    <property type="entry name" value="Cupin_2"/>
</dbReference>
<sequence>MTGYVNNIEKITEGNTNFRQVLFTGKYAQLVVMSLLAGEDIGMEVHKTVDQFFRVEEGEGKVIMNGEEASFGPGFAIIVPAGTQHNVIATSAVKLYTLYSPPNHPADRVQATKAQAMAQEDHA</sequence>